<proteinExistence type="predicted"/>
<keyword evidence="4" id="KW-1185">Reference proteome</keyword>
<accession>A0A4R4QC07</accession>
<dbReference type="InterPro" id="IPR029058">
    <property type="entry name" value="AB_hydrolase_fold"/>
</dbReference>
<protein>
    <submittedName>
        <fullName evidence="3">Alpha/beta hydrolase</fullName>
    </submittedName>
</protein>
<evidence type="ECO:0000313" key="3">
    <source>
        <dbReference type="EMBL" id="TDC32928.1"/>
    </source>
</evidence>
<organism evidence="3 4">
    <name type="scientific">Kribbella albertanoniae</name>
    <dbReference type="NCBI Taxonomy" id="1266829"/>
    <lineage>
        <taxon>Bacteria</taxon>
        <taxon>Bacillati</taxon>
        <taxon>Actinomycetota</taxon>
        <taxon>Actinomycetes</taxon>
        <taxon>Propionibacteriales</taxon>
        <taxon>Kribbellaceae</taxon>
        <taxon>Kribbella</taxon>
    </lineage>
</organism>
<dbReference type="SUPFAM" id="SSF53474">
    <property type="entry name" value="alpha/beta-Hydrolases"/>
    <property type="match status" value="1"/>
</dbReference>
<dbReference type="InterPro" id="IPR000073">
    <property type="entry name" value="AB_hydrolase_1"/>
</dbReference>
<comment type="caution">
    <text evidence="3">The sequence shown here is derived from an EMBL/GenBank/DDBJ whole genome shotgun (WGS) entry which is preliminary data.</text>
</comment>
<dbReference type="GO" id="GO:0016787">
    <property type="term" value="F:hydrolase activity"/>
    <property type="evidence" value="ECO:0007669"/>
    <property type="project" value="UniProtKB-KW"/>
</dbReference>
<dbReference type="AlphaFoldDB" id="A0A4R4QC07"/>
<gene>
    <name evidence="3" type="ORF">E1261_07320</name>
</gene>
<evidence type="ECO:0000259" key="2">
    <source>
        <dbReference type="Pfam" id="PF00561"/>
    </source>
</evidence>
<sequence length="304" mass="32966">MPSNRIVRLNGIDLHLAEQGEGPLVLLLHGFPETSHSWRHQLEALAEAGYHAVAPDQRGYGGSDRPSAIDQYSIFHLVGDVVALIHELGEEQAVVIGHDWGSIVAWNTALLRPGVVRGVVGISVPPIPRGALPPLTATEQRFGPDFYQNYFQEPGVADAELGKDIPGALRRIYAGAPAPEPSPGFAGRFLDPSTLPAWLPAEDLAVFVDQFTASGFTGGLNYYRNLDRNWEQTAAWQDAPITPPALYISGENDGVRHLYPLDAAARAIVPNLRGAIDVPNCGHWTQQEQPDVVNTALLEFLKGL</sequence>
<evidence type="ECO:0000256" key="1">
    <source>
        <dbReference type="ARBA" id="ARBA00022801"/>
    </source>
</evidence>
<dbReference type="Proteomes" id="UP000295075">
    <property type="component" value="Unassembled WGS sequence"/>
</dbReference>
<feature type="domain" description="AB hydrolase-1" evidence="2">
    <location>
        <begin position="23"/>
        <end position="288"/>
    </location>
</feature>
<reference evidence="3 4" key="1">
    <citation type="submission" date="2019-03" db="EMBL/GenBank/DDBJ databases">
        <title>Draft genome sequences of novel Actinobacteria.</title>
        <authorList>
            <person name="Sahin N."/>
            <person name="Ay H."/>
            <person name="Saygin H."/>
        </authorList>
    </citation>
    <scope>NUCLEOTIDE SEQUENCE [LARGE SCALE GENOMIC DNA]</scope>
    <source>
        <strain evidence="3 4">JCM 30547</strain>
    </source>
</reference>
<evidence type="ECO:0000313" key="4">
    <source>
        <dbReference type="Proteomes" id="UP000295075"/>
    </source>
</evidence>
<dbReference type="InterPro" id="IPR000639">
    <property type="entry name" value="Epox_hydrolase-like"/>
</dbReference>
<name>A0A4R4QC07_9ACTN</name>
<dbReference type="Gene3D" id="3.40.50.1820">
    <property type="entry name" value="alpha/beta hydrolase"/>
    <property type="match status" value="1"/>
</dbReference>
<dbReference type="RefSeq" id="WP_132403881.1">
    <property type="nucleotide sequence ID" value="NZ_SMKA01000018.1"/>
</dbReference>
<dbReference type="Pfam" id="PF00561">
    <property type="entry name" value="Abhydrolase_1"/>
    <property type="match status" value="1"/>
</dbReference>
<dbReference type="PRINTS" id="PR00412">
    <property type="entry name" value="EPOXHYDRLASE"/>
</dbReference>
<dbReference type="OrthoDB" id="2987348at2"/>
<keyword evidence="1 3" id="KW-0378">Hydrolase</keyword>
<dbReference type="EMBL" id="SMKA01000018">
    <property type="protein sequence ID" value="TDC32928.1"/>
    <property type="molecule type" value="Genomic_DNA"/>
</dbReference>
<dbReference type="PANTHER" id="PTHR43329">
    <property type="entry name" value="EPOXIDE HYDROLASE"/>
    <property type="match status" value="1"/>
</dbReference>